<dbReference type="Proteomes" id="UP000494363">
    <property type="component" value="Unassembled WGS sequence"/>
</dbReference>
<reference evidence="1 2" key="1">
    <citation type="submission" date="2020-04" db="EMBL/GenBank/DDBJ databases">
        <authorList>
            <person name="De Canck E."/>
        </authorList>
    </citation>
    <scope>NUCLEOTIDE SEQUENCE [LARGE SCALE GENOMIC DNA]</scope>
    <source>
        <strain evidence="1 2">LMG 29542</strain>
    </source>
</reference>
<evidence type="ECO:0000313" key="1">
    <source>
        <dbReference type="EMBL" id="CAB3764312.1"/>
    </source>
</evidence>
<organism evidence="1 2">
    <name type="scientific">Paraburkholderia humisilvae</name>
    <dbReference type="NCBI Taxonomy" id="627669"/>
    <lineage>
        <taxon>Bacteria</taxon>
        <taxon>Pseudomonadati</taxon>
        <taxon>Pseudomonadota</taxon>
        <taxon>Betaproteobacteria</taxon>
        <taxon>Burkholderiales</taxon>
        <taxon>Burkholderiaceae</taxon>
        <taxon>Paraburkholderia</taxon>
    </lineage>
</organism>
<keyword evidence="2" id="KW-1185">Reference proteome</keyword>
<sequence length="46" mass="5388">MSATALKLKYRLVAREMAREMGLPCTYWQDTQLLLFYAEKLISGNY</sequence>
<evidence type="ECO:0000313" key="2">
    <source>
        <dbReference type="Proteomes" id="UP000494363"/>
    </source>
</evidence>
<dbReference type="RefSeq" id="WP_217477991.1">
    <property type="nucleotide sequence ID" value="NZ_CADIKH010000024.1"/>
</dbReference>
<dbReference type="EMBL" id="CADIKH010000024">
    <property type="protein sequence ID" value="CAB3764312.1"/>
    <property type="molecule type" value="Genomic_DNA"/>
</dbReference>
<gene>
    <name evidence="1" type="ORF">LMG29542_04845</name>
</gene>
<protein>
    <submittedName>
        <fullName evidence="1">Uncharacterized protein</fullName>
    </submittedName>
</protein>
<dbReference type="AlphaFoldDB" id="A0A6J5EGJ5"/>
<name>A0A6J5EGJ5_9BURK</name>
<proteinExistence type="predicted"/>
<accession>A0A6J5EGJ5</accession>